<accession>A0AI38</accession>
<gene>
    <name evidence="1" type="ordered locus">lwe1252</name>
</gene>
<reference evidence="1 2" key="1">
    <citation type="journal article" date="2006" name="J. Bacteriol.">
        <title>Whole-genome sequence of Listeria welshimeri reveals common steps in genome reduction with Listeria innocua as compared to Listeria monocytogenes.</title>
        <authorList>
            <person name="Hain T."/>
            <person name="Steinweg C."/>
            <person name="Kuenne C.T."/>
            <person name="Billion A."/>
            <person name="Ghai R."/>
            <person name="Chatterjee S.S."/>
            <person name="Domann E."/>
            <person name="Kaerst U."/>
            <person name="Goesmann A."/>
            <person name="Bekel T."/>
            <person name="Bartels D."/>
            <person name="Kaiser O."/>
            <person name="Meyer F."/>
            <person name="Puehler A."/>
            <person name="Weisshaar B."/>
            <person name="Wehland J."/>
            <person name="Liang C."/>
            <person name="Dandekar T."/>
            <person name="Lampidis R."/>
            <person name="Kreft J."/>
            <person name="Goebel W."/>
            <person name="Chakraborty T."/>
        </authorList>
    </citation>
    <scope>NUCLEOTIDE SEQUENCE [LARGE SCALE GENOMIC DNA]</scope>
    <source>
        <strain evidence="2">ATCC 35897 / DSM 20650 / CIP 8149 / NCTC 11857 / SLCC 5334 / V8</strain>
    </source>
</reference>
<dbReference type="Proteomes" id="UP000000779">
    <property type="component" value="Chromosome"/>
</dbReference>
<dbReference type="EMBL" id="AM263198">
    <property type="protein sequence ID" value="CAK20670.1"/>
    <property type="molecule type" value="Genomic_DNA"/>
</dbReference>
<name>A0AI38_LISW6</name>
<evidence type="ECO:0000313" key="1">
    <source>
        <dbReference type="EMBL" id="CAK20670.1"/>
    </source>
</evidence>
<dbReference type="KEGG" id="lwe:lwe1252"/>
<evidence type="ECO:0000313" key="2">
    <source>
        <dbReference type="Proteomes" id="UP000000779"/>
    </source>
</evidence>
<protein>
    <submittedName>
        <fullName evidence="1">Uncharacterized protein</fullName>
    </submittedName>
</protein>
<sequence>MFHFVDFCGENRGILILSIVEGLPYKETRIPAKGLFVLSSHFLSLTRVHKIVTL</sequence>
<dbReference type="HOGENOM" id="CLU_3045028_0_0_9"/>
<dbReference type="AlphaFoldDB" id="A0AI38"/>
<proteinExistence type="predicted"/>
<organism evidence="1 2">
    <name type="scientific">Listeria welshimeri serovar 6b (strain ATCC 35897 / DSM 20650 / CCUG 15529 / CIP 8149 / NCTC 11857 / SLCC 5334 / V8)</name>
    <dbReference type="NCBI Taxonomy" id="386043"/>
    <lineage>
        <taxon>Bacteria</taxon>
        <taxon>Bacillati</taxon>
        <taxon>Bacillota</taxon>
        <taxon>Bacilli</taxon>
        <taxon>Bacillales</taxon>
        <taxon>Listeriaceae</taxon>
        <taxon>Listeria</taxon>
    </lineage>
</organism>